<dbReference type="EMBL" id="CP036426">
    <property type="protein sequence ID" value="QDV37841.1"/>
    <property type="molecule type" value="Genomic_DNA"/>
</dbReference>
<dbReference type="AlphaFoldDB" id="A0A518HAG3"/>
<evidence type="ECO:0000259" key="1">
    <source>
        <dbReference type="Pfam" id="PF05050"/>
    </source>
</evidence>
<feature type="domain" description="Methyltransferase FkbM" evidence="1">
    <location>
        <begin position="83"/>
        <end position="245"/>
    </location>
</feature>
<dbReference type="NCBIfam" id="TIGR01444">
    <property type="entry name" value="fkbM_fam"/>
    <property type="match status" value="1"/>
</dbReference>
<organism evidence="2 3">
    <name type="scientific">Tautonia plasticadhaerens</name>
    <dbReference type="NCBI Taxonomy" id="2527974"/>
    <lineage>
        <taxon>Bacteria</taxon>
        <taxon>Pseudomonadati</taxon>
        <taxon>Planctomycetota</taxon>
        <taxon>Planctomycetia</taxon>
        <taxon>Isosphaerales</taxon>
        <taxon>Isosphaeraceae</taxon>
        <taxon>Tautonia</taxon>
    </lineage>
</organism>
<dbReference type="OrthoDB" id="276857at2"/>
<dbReference type="GO" id="GO:0008168">
    <property type="term" value="F:methyltransferase activity"/>
    <property type="evidence" value="ECO:0007669"/>
    <property type="project" value="UniProtKB-KW"/>
</dbReference>
<keyword evidence="2" id="KW-0489">Methyltransferase</keyword>
<name>A0A518HAG3_9BACT</name>
<dbReference type="Gene3D" id="3.40.50.150">
    <property type="entry name" value="Vaccinia Virus protein VP39"/>
    <property type="match status" value="1"/>
</dbReference>
<dbReference type="Pfam" id="PF05050">
    <property type="entry name" value="Methyltransf_21"/>
    <property type="match status" value="1"/>
</dbReference>
<evidence type="ECO:0000313" key="3">
    <source>
        <dbReference type="Proteomes" id="UP000317835"/>
    </source>
</evidence>
<dbReference type="CDD" id="cd02440">
    <property type="entry name" value="AdoMet_MTases"/>
    <property type="match status" value="1"/>
</dbReference>
<keyword evidence="3" id="KW-1185">Reference proteome</keyword>
<gene>
    <name evidence="2" type="primary">fkbM</name>
    <name evidence="2" type="ORF">ElP_57880</name>
</gene>
<reference evidence="2 3" key="1">
    <citation type="submission" date="2019-02" db="EMBL/GenBank/DDBJ databases">
        <title>Deep-cultivation of Planctomycetes and their phenomic and genomic characterization uncovers novel biology.</title>
        <authorList>
            <person name="Wiegand S."/>
            <person name="Jogler M."/>
            <person name="Boedeker C."/>
            <person name="Pinto D."/>
            <person name="Vollmers J."/>
            <person name="Rivas-Marin E."/>
            <person name="Kohn T."/>
            <person name="Peeters S.H."/>
            <person name="Heuer A."/>
            <person name="Rast P."/>
            <person name="Oberbeckmann S."/>
            <person name="Bunk B."/>
            <person name="Jeske O."/>
            <person name="Meyerdierks A."/>
            <person name="Storesund J.E."/>
            <person name="Kallscheuer N."/>
            <person name="Luecker S."/>
            <person name="Lage O.M."/>
            <person name="Pohl T."/>
            <person name="Merkel B.J."/>
            <person name="Hornburger P."/>
            <person name="Mueller R.-W."/>
            <person name="Bruemmer F."/>
            <person name="Labrenz M."/>
            <person name="Spormann A.M."/>
            <person name="Op den Camp H."/>
            <person name="Overmann J."/>
            <person name="Amann R."/>
            <person name="Jetten M.S.M."/>
            <person name="Mascher T."/>
            <person name="Medema M.H."/>
            <person name="Devos D.P."/>
            <person name="Kaster A.-K."/>
            <person name="Ovreas L."/>
            <person name="Rohde M."/>
            <person name="Galperin M.Y."/>
            <person name="Jogler C."/>
        </authorList>
    </citation>
    <scope>NUCLEOTIDE SEQUENCE [LARGE SCALE GENOMIC DNA]</scope>
    <source>
        <strain evidence="2 3">ElP</strain>
    </source>
</reference>
<dbReference type="KEGG" id="tpla:ElP_57880"/>
<dbReference type="PANTHER" id="PTHR34203">
    <property type="entry name" value="METHYLTRANSFERASE, FKBM FAMILY PROTEIN"/>
    <property type="match status" value="1"/>
</dbReference>
<evidence type="ECO:0000313" key="2">
    <source>
        <dbReference type="EMBL" id="QDV37841.1"/>
    </source>
</evidence>
<dbReference type="RefSeq" id="WP_145275904.1">
    <property type="nucleotide sequence ID" value="NZ_CP036426.1"/>
</dbReference>
<dbReference type="GO" id="GO:0032259">
    <property type="term" value="P:methylation"/>
    <property type="evidence" value="ECO:0007669"/>
    <property type="project" value="UniProtKB-KW"/>
</dbReference>
<proteinExistence type="predicted"/>
<accession>A0A518HAG3</accession>
<protein>
    <submittedName>
        <fullName evidence="2">31-O-demethyl-FK506 methyltransferase FkbM</fullName>
        <ecNumber evidence="2">2.1.1.-</ecNumber>
    </submittedName>
</protein>
<sequence length="268" mass="28876">MLRKIASKVAQSASFFSKTRTPIPLVLDSFKLKRRPFVAVDRDGVKLRLDPGRGDSFTFFEILIRRDYLRDGIALGPGDTVVDIGANLGAFSVIAARVVGPTGRVVAFEPSPDAFERLAENVALNGLDNVEAVPEAVGGEAGSAQLLVHGKSAYNSLFDAVDGRSSAHERTVSVTVRTLEQALDARGIGRVDLLKLDCEGAEYGILGSLPPGLARRIKQVAMETHEIPGHSAGELTDRLRALGFDVQPTYPLVAFNREFRPAERATVP</sequence>
<dbReference type="SUPFAM" id="SSF53335">
    <property type="entry name" value="S-adenosyl-L-methionine-dependent methyltransferases"/>
    <property type="match status" value="1"/>
</dbReference>
<dbReference type="InterPro" id="IPR029063">
    <property type="entry name" value="SAM-dependent_MTases_sf"/>
</dbReference>
<dbReference type="PANTHER" id="PTHR34203:SF13">
    <property type="entry name" value="EXPRESSED PROTEIN"/>
    <property type="match status" value="1"/>
</dbReference>
<dbReference type="InterPro" id="IPR052514">
    <property type="entry name" value="SAM-dependent_MTase"/>
</dbReference>
<dbReference type="Proteomes" id="UP000317835">
    <property type="component" value="Chromosome"/>
</dbReference>
<dbReference type="EC" id="2.1.1.-" evidence="2"/>
<dbReference type="InterPro" id="IPR006342">
    <property type="entry name" value="FkbM_mtfrase"/>
</dbReference>
<keyword evidence="2" id="KW-0808">Transferase</keyword>